<dbReference type="Proteomes" id="UP000494102">
    <property type="component" value="Unassembled WGS sequence"/>
</dbReference>
<evidence type="ECO:0000313" key="7">
    <source>
        <dbReference type="Proteomes" id="UP000494102"/>
    </source>
</evidence>
<dbReference type="EMBL" id="CADILN010000001">
    <property type="protein sequence ID" value="CAB4046549.1"/>
    <property type="molecule type" value="Genomic_DNA"/>
</dbReference>
<evidence type="ECO:0000256" key="1">
    <source>
        <dbReference type="ARBA" id="ARBA00004196"/>
    </source>
</evidence>
<dbReference type="RefSeq" id="WP_014971757.1">
    <property type="nucleotide sequence ID" value="NZ_CADILN010000001.1"/>
</dbReference>
<dbReference type="InterPro" id="IPR028082">
    <property type="entry name" value="Peripla_BP_I"/>
</dbReference>
<name>A0A6J5JXD2_9BURK</name>
<evidence type="ECO:0000256" key="4">
    <source>
        <dbReference type="SAM" id="SignalP"/>
    </source>
</evidence>
<feature type="signal peptide" evidence="4">
    <location>
        <begin position="1"/>
        <end position="24"/>
    </location>
</feature>
<dbReference type="PANTHER" id="PTHR46847">
    <property type="entry name" value="D-ALLOSE-BINDING PERIPLASMIC PROTEIN-RELATED"/>
    <property type="match status" value="1"/>
</dbReference>
<feature type="domain" description="Periplasmic binding protein" evidence="5">
    <location>
        <begin position="75"/>
        <end position="336"/>
    </location>
</feature>
<protein>
    <recommendedName>
        <fullName evidence="5">Periplasmic binding protein domain-containing protein</fullName>
    </recommendedName>
</protein>
<gene>
    <name evidence="6" type="ORF">LMG9964_00180</name>
</gene>
<keyword evidence="3 4" id="KW-0732">Signal</keyword>
<dbReference type="Pfam" id="PF13407">
    <property type="entry name" value="Peripla_BP_4"/>
    <property type="match status" value="1"/>
</dbReference>
<evidence type="ECO:0000256" key="3">
    <source>
        <dbReference type="ARBA" id="ARBA00022729"/>
    </source>
</evidence>
<dbReference type="AlphaFoldDB" id="A0A6J5JXD2"/>
<organism evidence="6 7">
    <name type="scientific">Paraburkholderia phenoliruptrix</name>
    <dbReference type="NCBI Taxonomy" id="252970"/>
    <lineage>
        <taxon>Bacteria</taxon>
        <taxon>Pseudomonadati</taxon>
        <taxon>Pseudomonadota</taxon>
        <taxon>Betaproteobacteria</taxon>
        <taxon>Burkholderiales</taxon>
        <taxon>Burkholderiaceae</taxon>
        <taxon>Paraburkholderia</taxon>
    </lineage>
</organism>
<dbReference type="SUPFAM" id="SSF53822">
    <property type="entry name" value="Periplasmic binding protein-like I"/>
    <property type="match status" value="1"/>
</dbReference>
<feature type="chain" id="PRO_5026711039" description="Periplasmic binding protein domain-containing protein" evidence="4">
    <location>
        <begin position="25"/>
        <end position="380"/>
    </location>
</feature>
<comment type="similarity">
    <text evidence="2">Belongs to the bacterial solute-binding protein 2 family.</text>
</comment>
<dbReference type="GeneID" id="27798912"/>
<evidence type="ECO:0000256" key="2">
    <source>
        <dbReference type="ARBA" id="ARBA00007639"/>
    </source>
</evidence>
<evidence type="ECO:0000313" key="6">
    <source>
        <dbReference type="EMBL" id="CAB4046549.1"/>
    </source>
</evidence>
<evidence type="ECO:0000259" key="5">
    <source>
        <dbReference type="Pfam" id="PF13407"/>
    </source>
</evidence>
<dbReference type="GO" id="GO:0030313">
    <property type="term" value="C:cell envelope"/>
    <property type="evidence" value="ECO:0007669"/>
    <property type="project" value="UniProtKB-SubCell"/>
</dbReference>
<dbReference type="GO" id="GO:0030246">
    <property type="term" value="F:carbohydrate binding"/>
    <property type="evidence" value="ECO:0007669"/>
    <property type="project" value="UniProtKB-ARBA"/>
</dbReference>
<dbReference type="InterPro" id="IPR025997">
    <property type="entry name" value="SBP_2_dom"/>
</dbReference>
<sequence length="380" mass="39629">MQTRLGLAAALLVLCGLCIRPVCGQVAPQSANRAAANAPLDLAAMQRAVDSASEPASRWNGPSSGPAAVPGATIAIISEDLRNGGVLGVAKGIKEAANAMGWNTRVYDARGTAASRSKAVAAALALQPDGAILVGVDAAEMQADLLPFAARRIPLVGWHVGPVAGAMANGPVAMNVSTNPLDVARITAMAAVIQSGGRAGVVVLTDGNFQIARAKTEAMLDVIRACRDCRLLAVRDVAISKSAELMPALTDELAAQYGKRWNYALAINDIYFDYAAPALTRAGGQNHSVSMLSAGDGSAAAFLRIQAGTFQTGTVAEPLNLQGWQLVDELNRLLAHQPVTGYVSPVHLVTAANIRFDGGLQGQFDPDNGYRNVYRGIWKR</sequence>
<proteinExistence type="inferred from homology"/>
<dbReference type="PANTHER" id="PTHR46847:SF1">
    <property type="entry name" value="D-ALLOSE-BINDING PERIPLASMIC PROTEIN-RELATED"/>
    <property type="match status" value="1"/>
</dbReference>
<reference evidence="6 7" key="1">
    <citation type="submission" date="2020-04" db="EMBL/GenBank/DDBJ databases">
        <authorList>
            <person name="De Canck E."/>
        </authorList>
    </citation>
    <scope>NUCLEOTIDE SEQUENCE [LARGE SCALE GENOMIC DNA]</scope>
    <source>
        <strain evidence="6 7">LMG 9964</strain>
    </source>
</reference>
<accession>A0A6J5JXD2</accession>
<dbReference type="Gene3D" id="3.40.50.2300">
    <property type="match status" value="2"/>
</dbReference>
<comment type="subcellular location">
    <subcellularLocation>
        <location evidence="1">Cell envelope</location>
    </subcellularLocation>
</comment>